<sequence>MVLLMFIVEARTAVLGHLESLRQAFNAEQAVLLKEIDAREDSFRTALLGAEIIWRDGLPFDVVHARRYRAQGRQLLLVSSLALRPQWVFGTGNDWVAEEDLGRFFSLALQVGRATSVDRLVRGELSSSYFYSLRHNIAGIIPAPDHEVRERIAGDRDRFMRLLTRDVDQRIFWPVSKAARAGEKPLHWLPPYTNPYTGQRVLRIAGPILDRGAPFAALVMEYSLPRLSESFMPGEARGAYLILSERAEVINATESEHSRVDDFAEASRKALLRQAERGRVERFEGGVLSMAETLGDTGWLLVFRYSWRDFVTVMGWPVMLEALMALGVVVLIWSCLLYFKLRIFRPLINRSLQVFESEQLSRTLIETAPVGLGLLDASNGEPLLQSAAMTQLQARVRLGGQSLPAVLLGHFQRGRASLVQLDLSFDTHEGPTVSLAVNMAPVRYRARDALVVAFIDITEKKRLEQHLLEARDAADKANAAKSSFLAAMSHEIRTPLNAILGNLELLALSAEDSQRDRLETIRRSSDSLMAIVSDVLDFSKIEAGELGLEHIEFDALEVACGALAIFTPVARSKGLALLGELGNAATQPMLGDPTRLGQVLNNLLSNAIKFTEQGQVTLRMAADVAGQLQFEVEDTGIGMSQAQVQQAFRAFSQTDATINRRYGGTGLGLTLCQRLVEAMGGEMSVRSAPGQGSCFGFSIALGSPVAVADHPDFGAQPVLVLAEHPACRAYLGGLLRSWGLRAETFQHPAQLGDEAFAAASILVIWGSRVTWHVDDENHLVEAADWVIDCSADGPVDPQVFGRVLNTSTCGPQGLARALRFILQGERLPQRGASRPTLPGKLSVLVAEDNPVNRRLFEEQLQLLGCRVRTVEDGRQALDCLERASFDVLLTDLSMPVLDGYALARQARERWPSLPVVAATAHVTPLEQERCRAVGIARVVTKPLSLAVLERALREVCGVAEDTPAADAPADDGLLGGRDLPADMLRTFRQFCIDSFARIRQALEEGDQAPLLHELHALKGALGVYRYPGFSRRIADVEARLKAGESPPGVRLEAILEELEHEFAQHRHDTLS</sequence>
<dbReference type="SMART" id="SM00388">
    <property type="entry name" value="HisKA"/>
    <property type="match status" value="1"/>
</dbReference>
<keyword evidence="19" id="KW-1185">Reference proteome</keyword>
<dbReference type="GO" id="GO:0005524">
    <property type="term" value="F:ATP binding"/>
    <property type="evidence" value="ECO:0007669"/>
    <property type="project" value="UniProtKB-KW"/>
</dbReference>
<feature type="modified residue" description="4-aspartylphosphate" evidence="13">
    <location>
        <position position="891"/>
    </location>
</feature>
<evidence type="ECO:0000256" key="1">
    <source>
        <dbReference type="ARBA" id="ARBA00000085"/>
    </source>
</evidence>
<keyword evidence="9" id="KW-1133">Transmembrane helix</keyword>
<name>A0A239NPV4_9PSED</name>
<dbReference type="Gene3D" id="1.10.287.130">
    <property type="match status" value="1"/>
</dbReference>
<gene>
    <name evidence="17" type="ORF">SAMN05216189_10753</name>
    <name evidence="18" type="ORF">SAMN06295949_1572</name>
</gene>
<dbReference type="SMART" id="SM00387">
    <property type="entry name" value="HATPase_c"/>
    <property type="match status" value="1"/>
</dbReference>
<dbReference type="InterPro" id="IPR036641">
    <property type="entry name" value="HPT_dom_sf"/>
</dbReference>
<evidence type="ECO:0000256" key="4">
    <source>
        <dbReference type="ARBA" id="ARBA00022475"/>
    </source>
</evidence>
<dbReference type="Proteomes" id="UP000198309">
    <property type="component" value="Unassembled WGS sequence"/>
</dbReference>
<evidence type="ECO:0000256" key="2">
    <source>
        <dbReference type="ARBA" id="ARBA00004651"/>
    </source>
</evidence>
<dbReference type="PRINTS" id="PR00344">
    <property type="entry name" value="BCTRLSENSOR"/>
</dbReference>
<dbReference type="SUPFAM" id="SSF52172">
    <property type="entry name" value="CheY-like"/>
    <property type="match status" value="1"/>
</dbReference>
<dbReference type="PANTHER" id="PTHR45339">
    <property type="entry name" value="HYBRID SIGNAL TRANSDUCTION HISTIDINE KINASE J"/>
    <property type="match status" value="1"/>
</dbReference>
<comment type="subcellular location">
    <subcellularLocation>
        <location evidence="2">Cell membrane</location>
        <topology evidence="2">Multi-pass membrane protein</topology>
    </subcellularLocation>
</comment>
<keyword evidence="4" id="KW-1003">Cell membrane</keyword>
<dbReference type="AlphaFoldDB" id="A0A239NPV4"/>
<organism evidence="17 20">
    <name type="scientific">Pseudomonas delhiensis</name>
    <dbReference type="NCBI Taxonomy" id="366289"/>
    <lineage>
        <taxon>Bacteria</taxon>
        <taxon>Pseudomonadati</taxon>
        <taxon>Pseudomonadota</taxon>
        <taxon>Gammaproteobacteria</taxon>
        <taxon>Pseudomonadales</taxon>
        <taxon>Pseudomonadaceae</taxon>
        <taxon>Pseudomonas</taxon>
    </lineage>
</organism>
<dbReference type="SUPFAM" id="SSF47226">
    <property type="entry name" value="Histidine-containing phosphotransfer domain, HPT domain"/>
    <property type="match status" value="1"/>
</dbReference>
<dbReference type="InterPro" id="IPR008207">
    <property type="entry name" value="Sig_transdc_His_kin_Hpt_dom"/>
</dbReference>
<feature type="modified residue" description="Phosphohistidine" evidence="12">
    <location>
        <position position="1015"/>
    </location>
</feature>
<evidence type="ECO:0000259" key="15">
    <source>
        <dbReference type="PROSITE" id="PS50110"/>
    </source>
</evidence>
<protein>
    <recommendedName>
        <fullName evidence="3">histidine kinase</fullName>
        <ecNumber evidence="3">2.7.13.3</ecNumber>
    </recommendedName>
</protein>
<keyword evidence="10" id="KW-0902">Two-component regulatory system</keyword>
<dbReference type="InterPro" id="IPR011006">
    <property type="entry name" value="CheY-like_superfamily"/>
</dbReference>
<dbReference type="PANTHER" id="PTHR45339:SF1">
    <property type="entry name" value="HYBRID SIGNAL TRANSDUCTION HISTIDINE KINASE J"/>
    <property type="match status" value="1"/>
</dbReference>
<dbReference type="Pfam" id="PF01627">
    <property type="entry name" value="Hpt"/>
    <property type="match status" value="1"/>
</dbReference>
<dbReference type="SUPFAM" id="SSF47384">
    <property type="entry name" value="Homodimeric domain of signal transducing histidine kinase"/>
    <property type="match status" value="1"/>
</dbReference>
<evidence type="ECO:0000256" key="8">
    <source>
        <dbReference type="ARBA" id="ARBA00022840"/>
    </source>
</evidence>
<dbReference type="GO" id="GO:0000155">
    <property type="term" value="F:phosphorelay sensor kinase activity"/>
    <property type="evidence" value="ECO:0007669"/>
    <property type="project" value="InterPro"/>
</dbReference>
<dbReference type="InterPro" id="IPR036890">
    <property type="entry name" value="HATPase_C_sf"/>
</dbReference>
<comment type="catalytic activity">
    <reaction evidence="1">
        <text>ATP + protein L-histidine = ADP + protein N-phospho-L-histidine.</text>
        <dbReference type="EC" id="2.7.13.3"/>
    </reaction>
</comment>
<evidence type="ECO:0000259" key="16">
    <source>
        <dbReference type="PROSITE" id="PS50894"/>
    </source>
</evidence>
<dbReference type="InterPro" id="IPR003594">
    <property type="entry name" value="HATPase_dom"/>
</dbReference>
<evidence type="ECO:0000256" key="6">
    <source>
        <dbReference type="ARBA" id="ARBA00022692"/>
    </source>
</evidence>
<dbReference type="Gene3D" id="1.20.120.160">
    <property type="entry name" value="HPT domain"/>
    <property type="match status" value="1"/>
</dbReference>
<accession>A0A239NPV4</accession>
<evidence type="ECO:0000313" key="20">
    <source>
        <dbReference type="Proteomes" id="UP000199693"/>
    </source>
</evidence>
<dbReference type="InterPro" id="IPR005467">
    <property type="entry name" value="His_kinase_dom"/>
</dbReference>
<dbReference type="InterPro" id="IPR001789">
    <property type="entry name" value="Sig_transdc_resp-reg_receiver"/>
</dbReference>
<dbReference type="InterPro" id="IPR036097">
    <property type="entry name" value="HisK_dim/P_sf"/>
</dbReference>
<feature type="domain" description="HPt" evidence="16">
    <location>
        <begin position="976"/>
        <end position="1071"/>
    </location>
</feature>
<keyword evidence="7" id="KW-0547">Nucleotide-binding</keyword>
<dbReference type="EMBL" id="FNEC01000075">
    <property type="protein sequence ID" value="SDL15136.1"/>
    <property type="molecule type" value="Genomic_DNA"/>
</dbReference>
<keyword evidence="6" id="KW-0812">Transmembrane</keyword>
<dbReference type="EMBL" id="FZPC01000057">
    <property type="protein sequence ID" value="SNT56404.1"/>
    <property type="molecule type" value="Genomic_DNA"/>
</dbReference>
<dbReference type="PROSITE" id="PS50110">
    <property type="entry name" value="RESPONSE_REGULATORY"/>
    <property type="match status" value="1"/>
</dbReference>
<dbReference type="CDD" id="cd00082">
    <property type="entry name" value="HisKA"/>
    <property type="match status" value="1"/>
</dbReference>
<dbReference type="CDD" id="cd17546">
    <property type="entry name" value="REC_hyHK_CKI1_RcsC-like"/>
    <property type="match status" value="1"/>
</dbReference>
<dbReference type="Pfam" id="PF00512">
    <property type="entry name" value="HisKA"/>
    <property type="match status" value="1"/>
</dbReference>
<dbReference type="EC" id="2.7.13.3" evidence="3"/>
<keyword evidence="5 13" id="KW-0597">Phosphoprotein</keyword>
<keyword evidence="11" id="KW-0472">Membrane</keyword>
<evidence type="ECO:0000256" key="13">
    <source>
        <dbReference type="PROSITE-ProRule" id="PRU00169"/>
    </source>
</evidence>
<dbReference type="InterPro" id="IPR004358">
    <property type="entry name" value="Sig_transdc_His_kin-like_C"/>
</dbReference>
<feature type="domain" description="Response regulatory" evidence="15">
    <location>
        <begin position="842"/>
        <end position="956"/>
    </location>
</feature>
<dbReference type="Gene3D" id="3.30.450.20">
    <property type="entry name" value="PAS domain"/>
    <property type="match status" value="1"/>
</dbReference>
<dbReference type="PROSITE" id="PS50109">
    <property type="entry name" value="HIS_KIN"/>
    <property type="match status" value="1"/>
</dbReference>
<evidence type="ECO:0000256" key="9">
    <source>
        <dbReference type="ARBA" id="ARBA00022989"/>
    </source>
</evidence>
<reference evidence="18 19" key="2">
    <citation type="submission" date="2017-06" db="EMBL/GenBank/DDBJ databases">
        <authorList>
            <person name="Varghese N."/>
            <person name="Submissions S."/>
        </authorList>
    </citation>
    <scope>NUCLEOTIDE SEQUENCE [LARGE SCALE GENOMIC DNA]</scope>
    <source>
        <strain evidence="18 19">RLD-1</strain>
    </source>
</reference>
<keyword evidence="17" id="KW-0418">Kinase</keyword>
<dbReference type="FunFam" id="3.30.565.10:FF:000010">
    <property type="entry name" value="Sensor histidine kinase RcsC"/>
    <property type="match status" value="1"/>
</dbReference>
<dbReference type="Pfam" id="PF02518">
    <property type="entry name" value="HATPase_c"/>
    <property type="match status" value="1"/>
</dbReference>
<evidence type="ECO:0000256" key="7">
    <source>
        <dbReference type="ARBA" id="ARBA00022741"/>
    </source>
</evidence>
<dbReference type="Gene3D" id="3.30.565.10">
    <property type="entry name" value="Histidine kinase-like ATPase, C-terminal domain"/>
    <property type="match status" value="1"/>
</dbReference>
<dbReference type="InterPro" id="IPR003661">
    <property type="entry name" value="HisK_dim/P_dom"/>
</dbReference>
<dbReference type="GO" id="GO:0005886">
    <property type="term" value="C:plasma membrane"/>
    <property type="evidence" value="ECO:0007669"/>
    <property type="project" value="UniProtKB-SubCell"/>
</dbReference>
<evidence type="ECO:0000256" key="10">
    <source>
        <dbReference type="ARBA" id="ARBA00023012"/>
    </source>
</evidence>
<proteinExistence type="predicted"/>
<evidence type="ECO:0000256" key="11">
    <source>
        <dbReference type="ARBA" id="ARBA00023136"/>
    </source>
</evidence>
<dbReference type="PROSITE" id="PS50894">
    <property type="entry name" value="HPT"/>
    <property type="match status" value="1"/>
</dbReference>
<dbReference type="Pfam" id="PF00072">
    <property type="entry name" value="Response_reg"/>
    <property type="match status" value="1"/>
</dbReference>
<dbReference type="Gene3D" id="3.40.50.2300">
    <property type="match status" value="1"/>
</dbReference>
<dbReference type="SMART" id="SM00448">
    <property type="entry name" value="REC"/>
    <property type="match status" value="1"/>
</dbReference>
<evidence type="ECO:0000313" key="18">
    <source>
        <dbReference type="EMBL" id="SNT56404.1"/>
    </source>
</evidence>
<evidence type="ECO:0000259" key="14">
    <source>
        <dbReference type="PROSITE" id="PS50109"/>
    </source>
</evidence>
<keyword evidence="8" id="KW-0067">ATP-binding</keyword>
<dbReference type="Proteomes" id="UP000199693">
    <property type="component" value="Unassembled WGS sequence"/>
</dbReference>
<evidence type="ECO:0000256" key="3">
    <source>
        <dbReference type="ARBA" id="ARBA00012438"/>
    </source>
</evidence>
<reference evidence="17 20" key="1">
    <citation type="submission" date="2016-10" db="EMBL/GenBank/DDBJ databases">
        <authorList>
            <person name="de Groot N.N."/>
        </authorList>
    </citation>
    <scope>NUCLEOTIDE SEQUENCE [LARGE SCALE GENOMIC DNA]</scope>
    <source>
        <strain evidence="17 20">CCM 7361</strain>
    </source>
</reference>
<evidence type="ECO:0000313" key="19">
    <source>
        <dbReference type="Proteomes" id="UP000198309"/>
    </source>
</evidence>
<dbReference type="SUPFAM" id="SSF55874">
    <property type="entry name" value="ATPase domain of HSP90 chaperone/DNA topoisomerase II/histidine kinase"/>
    <property type="match status" value="1"/>
</dbReference>
<evidence type="ECO:0000256" key="12">
    <source>
        <dbReference type="PROSITE-ProRule" id="PRU00110"/>
    </source>
</evidence>
<evidence type="ECO:0000313" key="17">
    <source>
        <dbReference type="EMBL" id="SDL15136.1"/>
    </source>
</evidence>
<evidence type="ECO:0000256" key="5">
    <source>
        <dbReference type="ARBA" id="ARBA00022553"/>
    </source>
</evidence>
<feature type="domain" description="Histidine kinase" evidence="14">
    <location>
        <begin position="487"/>
        <end position="703"/>
    </location>
</feature>
<keyword evidence="17" id="KW-0808">Transferase</keyword>
<dbReference type="CDD" id="cd16922">
    <property type="entry name" value="HATPase_EvgS-ArcB-TorS-like"/>
    <property type="match status" value="1"/>
</dbReference>